<keyword evidence="3" id="KW-1185">Reference proteome</keyword>
<proteinExistence type="predicted"/>
<reference evidence="2" key="3">
    <citation type="submission" date="2023-06" db="EMBL/GenBank/DDBJ databases">
        <authorList>
            <person name="Lucena T."/>
            <person name="Sun Q."/>
        </authorList>
    </citation>
    <scope>NUCLEOTIDE SEQUENCE</scope>
    <source>
        <strain evidence="2">CECT 8670</strain>
    </source>
</reference>
<reference evidence="2 4" key="1">
    <citation type="journal article" date="2014" name="Int. J. Syst. Evol. Microbiol.">
        <title>Complete genome sequence of Corynebacterium casei LMG S-19264T (=DSM 44701T), isolated from a smear-ripened cheese.</title>
        <authorList>
            <consortium name="US DOE Joint Genome Institute (JGI-PGF)"/>
            <person name="Walter F."/>
            <person name="Albersmeier A."/>
            <person name="Kalinowski J."/>
            <person name="Ruckert C."/>
        </authorList>
    </citation>
    <scope>NUCLEOTIDE SEQUENCE [LARGE SCALE GENOMIC DNA]</scope>
    <source>
        <strain evidence="2 4">CECT 8670</strain>
    </source>
</reference>
<evidence type="ECO:0000313" key="1">
    <source>
        <dbReference type="EMBL" id="AUC21955.1"/>
    </source>
</evidence>
<dbReference type="Proteomes" id="UP001228636">
    <property type="component" value="Unassembled WGS sequence"/>
</dbReference>
<dbReference type="Proteomes" id="UP000232721">
    <property type="component" value="Chromosome"/>
</dbReference>
<protein>
    <submittedName>
        <fullName evidence="2">Uncharacterized protein</fullName>
    </submittedName>
</protein>
<evidence type="ECO:0000313" key="3">
    <source>
        <dbReference type="Proteomes" id="UP000232721"/>
    </source>
</evidence>
<evidence type="ECO:0000313" key="2">
    <source>
        <dbReference type="EMBL" id="MDN3618604.1"/>
    </source>
</evidence>
<dbReference type="RefSeq" id="WP_165733832.1">
    <property type="nucleotide sequence ID" value="NZ_CP019336.1"/>
</dbReference>
<dbReference type="EMBL" id="CP019336">
    <property type="protein sequence ID" value="AUC21955.1"/>
    <property type="molecule type" value="Genomic_DNA"/>
</dbReference>
<gene>
    <name evidence="1" type="ORF">BTO15_07505</name>
    <name evidence="2" type="ORF">QWY81_03930</name>
</gene>
<organism evidence="2 4">
    <name type="scientific">Polaribacter sejongensis</name>
    <dbReference type="NCBI Taxonomy" id="985043"/>
    <lineage>
        <taxon>Bacteria</taxon>
        <taxon>Pseudomonadati</taxon>
        <taxon>Bacteroidota</taxon>
        <taxon>Flavobacteriia</taxon>
        <taxon>Flavobacteriales</taxon>
        <taxon>Flavobacteriaceae</taxon>
    </lineage>
</organism>
<dbReference type="EMBL" id="JAUFQH010000003">
    <property type="protein sequence ID" value="MDN3618604.1"/>
    <property type="molecule type" value="Genomic_DNA"/>
</dbReference>
<accession>A0AAJ1QUL7</accession>
<sequence>MTYKLLTVKKYLILFIFIIAMLSCSKKKEDKTESLKFTIDRTLGKKLILPDSLMIYAPFSNYLADSLTILNSKYKVFSKINASCGDCVQNIKEWKKLSLEFRKYNIPIILICQSTDDFGLLKYTYNASSDFSLNTHFFLDSNNEFLKLNTFMNKSDHFETVLTNKKNEIILMGNPTKSNEIKNLYINEFKKE</sequence>
<evidence type="ECO:0000313" key="4">
    <source>
        <dbReference type="Proteomes" id="UP001228636"/>
    </source>
</evidence>
<dbReference type="AlphaFoldDB" id="A0AAJ1QUL7"/>
<reference evidence="1 3" key="2">
    <citation type="submission" date="2017-02" db="EMBL/GenBank/DDBJ databases">
        <title>Trade-off between light-utilization and light-protection in marine flavobacteria.</title>
        <authorList>
            <person name="Kumagai Y."/>
            <person name="Yoshizawa S."/>
            <person name="Kogure K."/>
            <person name="Iwasaki W."/>
        </authorList>
    </citation>
    <scope>NUCLEOTIDE SEQUENCE [LARGE SCALE GENOMIC DNA]</scope>
    <source>
        <strain evidence="1 3">KCTC 23670</strain>
    </source>
</reference>
<name>A0AAJ1QUL7_9FLAO</name>
<dbReference type="PROSITE" id="PS51257">
    <property type="entry name" value="PROKAR_LIPOPROTEIN"/>
    <property type="match status" value="1"/>
</dbReference>